<evidence type="ECO:0000313" key="5">
    <source>
        <dbReference type="EMBL" id="KAE9125623.1"/>
    </source>
</evidence>
<evidence type="ECO:0000313" key="6">
    <source>
        <dbReference type="EMBL" id="KAE9192256.1"/>
    </source>
</evidence>
<evidence type="ECO:0000256" key="1">
    <source>
        <dbReference type="SAM" id="SignalP"/>
    </source>
</evidence>
<accession>A0A6A3WWA0</accession>
<dbReference type="Proteomes" id="UP000488956">
    <property type="component" value="Unassembled WGS sequence"/>
</dbReference>
<protein>
    <recommendedName>
        <fullName evidence="18">RxLR effector protein</fullName>
    </recommendedName>
</protein>
<evidence type="ECO:0000313" key="17">
    <source>
        <dbReference type="Proteomes" id="UP000488956"/>
    </source>
</evidence>
<name>A0A6A3WWA0_9STRA</name>
<keyword evidence="1" id="KW-0732">Signal</keyword>
<evidence type="ECO:0000313" key="16">
    <source>
        <dbReference type="Proteomes" id="UP000476176"/>
    </source>
</evidence>
<evidence type="ECO:0000313" key="12">
    <source>
        <dbReference type="Proteomes" id="UP000440367"/>
    </source>
</evidence>
<evidence type="ECO:0000313" key="15">
    <source>
        <dbReference type="Proteomes" id="UP000460718"/>
    </source>
</evidence>
<evidence type="ECO:0000313" key="3">
    <source>
        <dbReference type="EMBL" id="KAE9093897.1"/>
    </source>
</evidence>
<dbReference type="EMBL" id="QXFZ01001185">
    <property type="protein sequence ID" value="KAE9095179.1"/>
    <property type="molecule type" value="Genomic_DNA"/>
</dbReference>
<keyword evidence="10" id="KW-1185">Reference proteome</keyword>
<dbReference type="Proteomes" id="UP000433483">
    <property type="component" value="Unassembled WGS sequence"/>
</dbReference>
<dbReference type="EMBL" id="QXGA01001210">
    <property type="protein sequence ID" value="KAE9125623.1"/>
    <property type="molecule type" value="Genomic_DNA"/>
</dbReference>
<gene>
    <name evidence="9" type="ORF">PF001_g17186</name>
    <name evidence="8" type="ORF">PF002_g9407</name>
    <name evidence="7" type="ORF">PF004_g16879</name>
    <name evidence="6" type="ORF">PF005_g18532</name>
    <name evidence="5" type="ORF">PF006_g16919</name>
    <name evidence="4" type="ORF">PF007_g17471</name>
    <name evidence="3" type="ORF">PF010_g17312</name>
    <name evidence="2" type="ORF">PF011_g16807</name>
</gene>
<dbReference type="Proteomes" id="UP000437068">
    <property type="component" value="Unassembled WGS sequence"/>
</dbReference>
<evidence type="ECO:0008006" key="18">
    <source>
        <dbReference type="Google" id="ProtNLM"/>
    </source>
</evidence>
<evidence type="ECO:0000313" key="11">
    <source>
        <dbReference type="Proteomes" id="UP000437068"/>
    </source>
</evidence>
<dbReference type="Proteomes" id="UP000476176">
    <property type="component" value="Unassembled WGS sequence"/>
</dbReference>
<dbReference type="Proteomes" id="UP000440367">
    <property type="component" value="Unassembled WGS sequence"/>
</dbReference>
<dbReference type="EMBL" id="QXFX01001241">
    <property type="protein sequence ID" value="KAE9093897.1"/>
    <property type="molecule type" value="Genomic_DNA"/>
</dbReference>
<dbReference type="EMBL" id="QXGB01001352">
    <property type="protein sequence ID" value="KAE9192256.1"/>
    <property type="molecule type" value="Genomic_DNA"/>
</dbReference>
<evidence type="ECO:0000313" key="7">
    <source>
        <dbReference type="EMBL" id="KAE9208021.1"/>
    </source>
</evidence>
<feature type="signal peptide" evidence="1">
    <location>
        <begin position="1"/>
        <end position="19"/>
    </location>
</feature>
<dbReference type="OrthoDB" id="139077at2759"/>
<comment type="caution">
    <text evidence="6">The sequence shown here is derived from an EMBL/GenBank/DDBJ whole genome shotgun (WGS) entry which is preliminary data.</text>
</comment>
<dbReference type="EMBL" id="QXGE01001227">
    <property type="protein sequence ID" value="KAE9295747.1"/>
    <property type="molecule type" value="Genomic_DNA"/>
</dbReference>
<dbReference type="EMBL" id="QXGC01001226">
    <property type="protein sequence ID" value="KAE9208021.1"/>
    <property type="molecule type" value="Genomic_DNA"/>
</dbReference>
<evidence type="ECO:0000313" key="9">
    <source>
        <dbReference type="EMBL" id="KAE9295747.1"/>
    </source>
</evidence>
<dbReference type="Proteomes" id="UP000440732">
    <property type="component" value="Unassembled WGS sequence"/>
</dbReference>
<dbReference type="EMBL" id="QXGD01000387">
    <property type="protein sequence ID" value="KAE9241162.1"/>
    <property type="molecule type" value="Genomic_DNA"/>
</dbReference>
<dbReference type="Proteomes" id="UP000441208">
    <property type="component" value="Unassembled WGS sequence"/>
</dbReference>
<sequence>MRLHVYNLLLLGFILVSSAHATMANRGSHAKRFLIGDPEAGGNERVANIQKTTKVVSGSKLKNTLERVKVPAITMQSEMWNKILTPMFKDFYWTEIHPSRVSKFLATVKPREARDDIAELYKTWYSIRIAGRR</sequence>
<evidence type="ECO:0000313" key="14">
    <source>
        <dbReference type="Proteomes" id="UP000441208"/>
    </source>
</evidence>
<evidence type="ECO:0000313" key="8">
    <source>
        <dbReference type="EMBL" id="KAE9241162.1"/>
    </source>
</evidence>
<evidence type="ECO:0000313" key="13">
    <source>
        <dbReference type="Proteomes" id="UP000440732"/>
    </source>
</evidence>
<feature type="chain" id="PRO_5036166528" description="RxLR effector protein" evidence="1">
    <location>
        <begin position="20"/>
        <end position="133"/>
    </location>
</feature>
<dbReference type="AlphaFoldDB" id="A0A6A3WWA0"/>
<organism evidence="6 10">
    <name type="scientific">Phytophthora fragariae</name>
    <dbReference type="NCBI Taxonomy" id="53985"/>
    <lineage>
        <taxon>Eukaryota</taxon>
        <taxon>Sar</taxon>
        <taxon>Stramenopiles</taxon>
        <taxon>Oomycota</taxon>
        <taxon>Peronosporomycetes</taxon>
        <taxon>Peronosporales</taxon>
        <taxon>Peronosporaceae</taxon>
        <taxon>Phytophthora</taxon>
    </lineage>
</organism>
<evidence type="ECO:0000313" key="2">
    <source>
        <dbReference type="EMBL" id="KAE8994244.1"/>
    </source>
</evidence>
<reference evidence="10 11" key="1">
    <citation type="submission" date="2018-08" db="EMBL/GenBank/DDBJ databases">
        <title>Genomic investigation of the strawberry pathogen Phytophthora fragariae indicates pathogenicity is determined by transcriptional variation in three key races.</title>
        <authorList>
            <person name="Adams T.M."/>
            <person name="Armitage A.D."/>
            <person name="Sobczyk M.K."/>
            <person name="Bates H.J."/>
            <person name="Dunwell J.M."/>
            <person name="Nellist C.F."/>
            <person name="Harrison R.J."/>
        </authorList>
    </citation>
    <scope>NUCLEOTIDE SEQUENCE [LARGE SCALE GENOMIC DNA]</scope>
    <source>
        <strain evidence="9 11">A4</strain>
        <strain evidence="8 12">BC-1</strain>
        <strain evidence="7 16">BC-23</strain>
        <strain evidence="6 10">NOV-27</strain>
        <strain evidence="5 13">NOV-5</strain>
        <strain evidence="4 14">NOV-71</strain>
        <strain evidence="3 17">ONT-3</strain>
        <strain evidence="2 15">SCRP245</strain>
    </source>
</reference>
<proteinExistence type="predicted"/>
<dbReference type="EMBL" id="QXFW01001229">
    <property type="protein sequence ID" value="KAE8994244.1"/>
    <property type="molecule type" value="Genomic_DNA"/>
</dbReference>
<dbReference type="Proteomes" id="UP000460718">
    <property type="component" value="Unassembled WGS sequence"/>
</dbReference>
<evidence type="ECO:0000313" key="4">
    <source>
        <dbReference type="EMBL" id="KAE9095179.1"/>
    </source>
</evidence>
<evidence type="ECO:0000313" key="10">
    <source>
        <dbReference type="Proteomes" id="UP000433483"/>
    </source>
</evidence>